<sequence>MISVIGRVTRNSNFSGLQIKHLTECLTGLTLKSAPAVLSTHQQSRPSTTSFFNKLPAENIWKGVTSVSNAGRKRGRASGGRKKISKNLNRGQIIGIGKANILWPGLNAPVIRGKELVQRQKLPEDPEREAKLIKIRSEMGVFRPLKLSPIERGWSGAKMPGRSVGPPDPVGEDNFEGFDTRVIEYKSVFNMTGNLGRKRQISAFVVAGNGQGMAGFALGKAIEGRVAMTTAKNRAGQKLIFIERFNNHTVMHDFFTQFGKTKIFVKKMHEGYGLVCHRAIKTVCQVIGIKDLHAKVEGPTNVQHIVKAFFLGLLQQKTHEQLAEETGLHLVEFRKENQDYPVVMASPQTCRENLRDTPDFLQYVMNNRVVLERKKWPPFFAEYRGYKRYLWLCEKRRTHHKSRLQMMAEYGEVRSFLGEKHPECAIDHHIKTRNKAKEDEQQ</sequence>
<keyword evidence="5 9" id="KW-0687">Ribonucleoprotein</keyword>
<accession>A0A1B6KYM6</accession>
<evidence type="ECO:0000313" key="12">
    <source>
        <dbReference type="EMBL" id="JAT16563.1"/>
    </source>
</evidence>
<dbReference type="SUPFAM" id="SSF54768">
    <property type="entry name" value="dsRNA-binding domain-like"/>
    <property type="match status" value="1"/>
</dbReference>
<dbReference type="SUPFAM" id="SSF54211">
    <property type="entry name" value="Ribosomal protein S5 domain 2-like"/>
    <property type="match status" value="1"/>
</dbReference>
<name>A0A1B6KYM6_9HEMI</name>
<dbReference type="FunFam" id="3.30.160.20:FF:000022">
    <property type="entry name" value="28S ribosomal protein S5, mitochondrial"/>
    <property type="match status" value="1"/>
</dbReference>
<feature type="domain" description="S5 DRBM" evidence="11">
    <location>
        <begin position="178"/>
        <end position="242"/>
    </location>
</feature>
<evidence type="ECO:0000256" key="6">
    <source>
        <dbReference type="ARBA" id="ARBA00039335"/>
    </source>
</evidence>
<dbReference type="GO" id="GO:0003735">
    <property type="term" value="F:structural constituent of ribosome"/>
    <property type="evidence" value="ECO:0007669"/>
    <property type="project" value="UniProtKB-UniRule"/>
</dbReference>
<protein>
    <recommendedName>
        <fullName evidence="6">Small ribosomal subunit protein uS5m</fullName>
    </recommendedName>
    <alternativeName>
        <fullName evidence="7">28S ribosomal protein S5, mitochondrial</fullName>
    </alternativeName>
</protein>
<evidence type="ECO:0000259" key="11">
    <source>
        <dbReference type="PROSITE" id="PS50881"/>
    </source>
</evidence>
<dbReference type="Gene3D" id="3.30.230.10">
    <property type="match status" value="1"/>
</dbReference>
<dbReference type="FunFam" id="3.30.230.10:FF:000002">
    <property type="entry name" value="30S ribosomal protein S5"/>
    <property type="match status" value="1"/>
</dbReference>
<dbReference type="Pfam" id="PF03719">
    <property type="entry name" value="Ribosomal_S5_C"/>
    <property type="match status" value="1"/>
</dbReference>
<dbReference type="InterPro" id="IPR013810">
    <property type="entry name" value="Ribosomal_uS5_N"/>
</dbReference>
<evidence type="ECO:0000256" key="4">
    <source>
        <dbReference type="ARBA" id="ARBA00023128"/>
    </source>
</evidence>
<dbReference type="GO" id="GO:0005763">
    <property type="term" value="C:mitochondrial small ribosomal subunit"/>
    <property type="evidence" value="ECO:0007669"/>
    <property type="project" value="UniProtKB-ARBA"/>
</dbReference>
<dbReference type="GO" id="GO:0005743">
    <property type="term" value="C:mitochondrial inner membrane"/>
    <property type="evidence" value="ECO:0007669"/>
    <property type="project" value="UniProtKB-ARBA"/>
</dbReference>
<dbReference type="PROSITE" id="PS50881">
    <property type="entry name" value="S5_DSRBD"/>
    <property type="match status" value="1"/>
</dbReference>
<dbReference type="InterPro" id="IPR048584">
    <property type="entry name" value="Ribosomal_uS5m_N"/>
</dbReference>
<dbReference type="GO" id="GO:0003723">
    <property type="term" value="F:RNA binding"/>
    <property type="evidence" value="ECO:0007669"/>
    <property type="project" value="InterPro"/>
</dbReference>
<dbReference type="InterPro" id="IPR005324">
    <property type="entry name" value="Ribosomal_uS5_C"/>
</dbReference>
<evidence type="ECO:0000256" key="3">
    <source>
        <dbReference type="ARBA" id="ARBA00022980"/>
    </source>
</evidence>
<keyword evidence="3 9" id="KW-0689">Ribosomal protein</keyword>
<evidence type="ECO:0000256" key="7">
    <source>
        <dbReference type="ARBA" id="ARBA00041606"/>
    </source>
</evidence>
<dbReference type="GO" id="GO:0006412">
    <property type="term" value="P:translation"/>
    <property type="evidence" value="ECO:0007669"/>
    <property type="project" value="InterPro"/>
</dbReference>
<dbReference type="PANTHER" id="PTHR48277:SF1">
    <property type="entry name" value="MITOCHONDRIAL RIBOSOMAL PROTEIN S5"/>
    <property type="match status" value="1"/>
</dbReference>
<dbReference type="Pfam" id="PF21251">
    <property type="entry name" value="Ribosomal_uS5m_N"/>
    <property type="match status" value="1"/>
</dbReference>
<comment type="similarity">
    <text evidence="2 10">Belongs to the universal ribosomal protein uS5 family.</text>
</comment>
<evidence type="ECO:0000256" key="8">
    <source>
        <dbReference type="ARBA" id="ARBA00062683"/>
    </source>
</evidence>
<evidence type="ECO:0000256" key="9">
    <source>
        <dbReference type="PROSITE-ProRule" id="PRU00268"/>
    </source>
</evidence>
<proteinExistence type="inferred from homology"/>
<evidence type="ECO:0000256" key="1">
    <source>
        <dbReference type="ARBA" id="ARBA00004173"/>
    </source>
</evidence>
<dbReference type="InterPro" id="IPR020568">
    <property type="entry name" value="Ribosomal_Su5_D2-typ_SF"/>
</dbReference>
<gene>
    <name evidence="12" type="ORF">g.11134</name>
</gene>
<comment type="subunit">
    <text evidence="8">Component of the mitochondrial ribosome small subunit (28S) which comprises a 12S rRNA and about 30 distinct proteins.</text>
</comment>
<dbReference type="Pfam" id="PF00333">
    <property type="entry name" value="Ribosomal_S5"/>
    <property type="match status" value="1"/>
</dbReference>
<dbReference type="PANTHER" id="PTHR48277">
    <property type="entry name" value="MITOCHONDRIAL RIBOSOMAL PROTEIN S5"/>
    <property type="match status" value="1"/>
</dbReference>
<dbReference type="InterPro" id="IPR000851">
    <property type="entry name" value="Ribosomal_uS5"/>
</dbReference>
<organism evidence="12">
    <name type="scientific">Graphocephala atropunctata</name>
    <dbReference type="NCBI Taxonomy" id="36148"/>
    <lineage>
        <taxon>Eukaryota</taxon>
        <taxon>Metazoa</taxon>
        <taxon>Ecdysozoa</taxon>
        <taxon>Arthropoda</taxon>
        <taxon>Hexapoda</taxon>
        <taxon>Insecta</taxon>
        <taxon>Pterygota</taxon>
        <taxon>Neoptera</taxon>
        <taxon>Paraneoptera</taxon>
        <taxon>Hemiptera</taxon>
        <taxon>Auchenorrhyncha</taxon>
        <taxon>Membracoidea</taxon>
        <taxon>Cicadellidae</taxon>
        <taxon>Cicadellinae</taxon>
        <taxon>Cicadellini</taxon>
        <taxon>Graphocephala</taxon>
    </lineage>
</organism>
<evidence type="ECO:0000256" key="10">
    <source>
        <dbReference type="RuleBase" id="RU003823"/>
    </source>
</evidence>
<dbReference type="InterPro" id="IPR014721">
    <property type="entry name" value="Ribsml_uS5_D2-typ_fold_subgr"/>
</dbReference>
<evidence type="ECO:0000256" key="2">
    <source>
        <dbReference type="ARBA" id="ARBA00008945"/>
    </source>
</evidence>
<evidence type="ECO:0000256" key="5">
    <source>
        <dbReference type="ARBA" id="ARBA00023274"/>
    </source>
</evidence>
<dbReference type="Gene3D" id="3.30.160.20">
    <property type="match status" value="1"/>
</dbReference>
<keyword evidence="4" id="KW-0496">Mitochondrion</keyword>
<reference evidence="12" key="1">
    <citation type="submission" date="2015-11" db="EMBL/GenBank/DDBJ databases">
        <title>De novo transcriptome assembly of four potential Pierce s Disease insect vectors from Arizona vineyards.</title>
        <authorList>
            <person name="Tassone E.E."/>
        </authorList>
    </citation>
    <scope>NUCLEOTIDE SEQUENCE</scope>
</reference>
<dbReference type="AlphaFoldDB" id="A0A1B6KYM6"/>
<dbReference type="EMBL" id="GEBQ01023414">
    <property type="protein sequence ID" value="JAT16563.1"/>
    <property type="molecule type" value="Transcribed_RNA"/>
</dbReference>
<comment type="subcellular location">
    <subcellularLocation>
        <location evidence="1">Mitochondrion</location>
    </subcellularLocation>
</comment>